<evidence type="ECO:0000313" key="9">
    <source>
        <dbReference type="Proteomes" id="UP001549097"/>
    </source>
</evidence>
<feature type="domain" description="Flagellar hook-associated protein 2 C-terminal" evidence="7">
    <location>
        <begin position="222"/>
        <end position="471"/>
    </location>
</feature>
<evidence type="ECO:0000313" key="8">
    <source>
        <dbReference type="EMBL" id="MET3727025.1"/>
    </source>
</evidence>
<dbReference type="InterPro" id="IPR010809">
    <property type="entry name" value="FliD_C"/>
</dbReference>
<keyword evidence="9" id="KW-1185">Reference proteome</keyword>
<keyword evidence="4 5" id="KW-0975">Bacterial flagellum</keyword>
<comment type="subunit">
    <text evidence="2 5">Homopentamer.</text>
</comment>
<keyword evidence="8" id="KW-0966">Cell projection</keyword>
<evidence type="ECO:0000256" key="4">
    <source>
        <dbReference type="ARBA" id="ARBA00023143"/>
    </source>
</evidence>
<accession>A0ABV2LEK3</accession>
<dbReference type="PANTHER" id="PTHR30288">
    <property type="entry name" value="FLAGELLAR CAP/ASSEMBLY PROTEIN FLID"/>
    <property type="match status" value="1"/>
</dbReference>
<keyword evidence="8" id="KW-0282">Flagellum</keyword>
<sequence>MSMRIGGLASGMDIDTLVKDLMKAERIPLDKLSQKKTTLEWQRDDYRSMNKLLSDLDNLIFETIGRPSNFSKKSVTSSNPNAVSASANGTAINTTINMEVMETAKPATWVDTSKSVSSTYISSQDRTLSFEIMNGSGVSEGIKTINIKAGDNLTSISAAFNNSGLGVSAFYDSQKQQFVLTKKDSGSQSSIKVQDSITAEFMGELGFQNSIGELSGKTAGLDAKFTINGYETTRSTNTFSINGINYNLLQKGTSNLTVGDDTNATVESIRTFVNKYNETIDAINKKIGEAKYRDYTPLTSEQRKDLSEKEAEMWDEKAKSGLLRNDSSLSNGLNSMRQILYNNINTGDSKYDLLSEIGIGTSKNYLNKGKLEIDENKLRNALSEKPEAVMKLFNGNGTEVGIVQKLRESIKSTIVKIESKAGNEFRNNSSLARELEAVNKRIFTFEDRLVQVENRYWRQFQAMEAAVQRSNQQGAYLMQQFGGGQ</sequence>
<protein>
    <recommendedName>
        <fullName evidence="5">Flagellar hook-associated protein 2</fullName>
        <shortName evidence="5">HAP2</shortName>
    </recommendedName>
    <alternativeName>
        <fullName evidence="5">Flagellar cap protein</fullName>
    </alternativeName>
</protein>
<dbReference type="EMBL" id="JBEPMP010000001">
    <property type="protein sequence ID" value="MET3727025.1"/>
    <property type="molecule type" value="Genomic_DNA"/>
</dbReference>
<organism evidence="8 9">
    <name type="scientific">Fictibacillus halophilus</name>
    <dbReference type="NCBI Taxonomy" id="1610490"/>
    <lineage>
        <taxon>Bacteria</taxon>
        <taxon>Bacillati</taxon>
        <taxon>Bacillota</taxon>
        <taxon>Bacilli</taxon>
        <taxon>Bacillales</taxon>
        <taxon>Fictibacillaceae</taxon>
        <taxon>Fictibacillus</taxon>
    </lineage>
</organism>
<dbReference type="NCBIfam" id="NF005833">
    <property type="entry name" value="PRK07737.1"/>
    <property type="match status" value="1"/>
</dbReference>
<comment type="function">
    <text evidence="5">Required for morphogenesis and for the elongation of the flagellar filament by facilitating polymerization of the flagellin monomers at the tip of growing filament. Forms a capping structure, which prevents flagellin subunits (transported through the central channel of the flagellum) from leaking out without polymerization at the distal end.</text>
</comment>
<dbReference type="InterPro" id="IPR003481">
    <property type="entry name" value="FliD_N"/>
</dbReference>
<evidence type="ECO:0000259" key="6">
    <source>
        <dbReference type="Pfam" id="PF02465"/>
    </source>
</evidence>
<evidence type="ECO:0000256" key="3">
    <source>
        <dbReference type="ARBA" id="ARBA00023054"/>
    </source>
</evidence>
<name>A0ABV2LEK3_9BACL</name>
<dbReference type="Proteomes" id="UP001549097">
    <property type="component" value="Unassembled WGS sequence"/>
</dbReference>
<comment type="similarity">
    <text evidence="1 5">Belongs to the FliD family.</text>
</comment>
<dbReference type="InterPro" id="IPR040026">
    <property type="entry name" value="FliD"/>
</dbReference>
<comment type="subcellular location">
    <subcellularLocation>
        <location evidence="5">Secreted</location>
    </subcellularLocation>
    <subcellularLocation>
        <location evidence="5">Bacterial flagellum</location>
    </subcellularLocation>
</comment>
<evidence type="ECO:0000256" key="1">
    <source>
        <dbReference type="ARBA" id="ARBA00009764"/>
    </source>
</evidence>
<comment type="caution">
    <text evidence="8">The sequence shown here is derived from an EMBL/GenBank/DDBJ whole genome shotgun (WGS) entry which is preliminary data.</text>
</comment>
<feature type="domain" description="Flagellar hook-associated protein 2 N-terminal" evidence="6">
    <location>
        <begin position="10"/>
        <end position="105"/>
    </location>
</feature>
<dbReference type="Pfam" id="PF07195">
    <property type="entry name" value="FliD_C"/>
    <property type="match status" value="1"/>
</dbReference>
<evidence type="ECO:0000259" key="7">
    <source>
        <dbReference type="Pfam" id="PF07195"/>
    </source>
</evidence>
<reference evidence="8 9" key="1">
    <citation type="submission" date="2024-06" db="EMBL/GenBank/DDBJ databases">
        <title>Genomic Encyclopedia of Type Strains, Phase IV (KMG-IV): sequencing the most valuable type-strain genomes for metagenomic binning, comparative biology and taxonomic classification.</title>
        <authorList>
            <person name="Goeker M."/>
        </authorList>
    </citation>
    <scope>NUCLEOTIDE SEQUENCE [LARGE SCALE GENOMIC DNA]</scope>
    <source>
        <strain evidence="8 9">DSM 100124</strain>
    </source>
</reference>
<dbReference type="Pfam" id="PF02465">
    <property type="entry name" value="FliD_N"/>
    <property type="match status" value="1"/>
</dbReference>
<evidence type="ECO:0000256" key="5">
    <source>
        <dbReference type="RuleBase" id="RU362066"/>
    </source>
</evidence>
<keyword evidence="8" id="KW-0969">Cilium</keyword>
<gene>
    <name evidence="8" type="ORF">ABID52_000606</name>
</gene>
<evidence type="ECO:0000256" key="2">
    <source>
        <dbReference type="ARBA" id="ARBA00011255"/>
    </source>
</evidence>
<keyword evidence="3" id="KW-0175">Coiled coil</keyword>
<dbReference type="PANTHER" id="PTHR30288:SF0">
    <property type="entry name" value="FLAGELLAR HOOK-ASSOCIATED PROTEIN 2"/>
    <property type="match status" value="1"/>
</dbReference>
<keyword evidence="5" id="KW-0964">Secreted</keyword>
<proteinExistence type="inferred from homology"/>